<name>A0A2D3LM92_PREIN</name>
<reference evidence="1 2" key="1">
    <citation type="submission" date="2017-11" db="EMBL/GenBank/DDBJ databases">
        <title>Genome sequencing of Prevotella intermedia KCOM 1949.</title>
        <authorList>
            <person name="Kook J.-K."/>
            <person name="Park S.-N."/>
            <person name="Lim Y.K."/>
        </authorList>
    </citation>
    <scope>NUCLEOTIDE SEQUENCE [LARGE SCALE GENOMIC DNA]</scope>
    <source>
        <strain evidence="1 2">KCOM 1949</strain>
    </source>
</reference>
<evidence type="ECO:0000313" key="2">
    <source>
        <dbReference type="Proteomes" id="UP000230742"/>
    </source>
</evidence>
<protein>
    <submittedName>
        <fullName evidence="1">Uncharacterized protein</fullName>
    </submittedName>
</protein>
<gene>
    <name evidence="1" type="ORF">CTM46_09175</name>
</gene>
<dbReference type="EMBL" id="CP024728">
    <property type="protein sequence ID" value="ATV31706.1"/>
    <property type="molecule type" value="Genomic_DNA"/>
</dbReference>
<accession>A0A2D3LM92</accession>
<dbReference type="Proteomes" id="UP000230742">
    <property type="component" value="Chromosome 2"/>
</dbReference>
<evidence type="ECO:0000313" key="1">
    <source>
        <dbReference type="EMBL" id="ATV31706.1"/>
    </source>
</evidence>
<dbReference type="AlphaFoldDB" id="A0A2D3LM92"/>
<proteinExistence type="predicted"/>
<sequence length="80" mass="8767">MHGKSGCFASQNSRFRTAKPKLPFFVGIIFTKRRKPPHSGVAPSVETKKCANNLHTFLNNSSNAPFPAHCPAPLFSLKSL</sequence>
<organism evidence="1 2">
    <name type="scientific">Prevotella intermedia</name>
    <dbReference type="NCBI Taxonomy" id="28131"/>
    <lineage>
        <taxon>Bacteria</taxon>
        <taxon>Pseudomonadati</taxon>
        <taxon>Bacteroidota</taxon>
        <taxon>Bacteroidia</taxon>
        <taxon>Bacteroidales</taxon>
        <taxon>Prevotellaceae</taxon>
        <taxon>Prevotella</taxon>
    </lineage>
</organism>